<dbReference type="InterPro" id="IPR050557">
    <property type="entry name" value="RTX_toxin/Mannuronan_C5-epim"/>
</dbReference>
<dbReference type="GO" id="GO:0090729">
    <property type="term" value="F:toxin activity"/>
    <property type="evidence" value="ECO:0007669"/>
    <property type="project" value="UniProtKB-KW"/>
</dbReference>
<dbReference type="Proteomes" id="UP000187059">
    <property type="component" value="Chromosome"/>
</dbReference>
<name>A0A1P8UVG5_9RHOB</name>
<keyword evidence="7" id="KW-0472">Membrane</keyword>
<evidence type="ECO:0000256" key="3">
    <source>
        <dbReference type="ARBA" id="ARBA00022525"/>
    </source>
</evidence>
<evidence type="ECO:0000256" key="2">
    <source>
        <dbReference type="ARBA" id="ARBA00004613"/>
    </source>
</evidence>
<evidence type="ECO:0000256" key="5">
    <source>
        <dbReference type="ARBA" id="ARBA00022737"/>
    </source>
</evidence>
<dbReference type="KEGG" id="paby:Ga0080574_TMP3022"/>
<dbReference type="InterPro" id="IPR003995">
    <property type="entry name" value="RTX_toxin_determinant-A"/>
</dbReference>
<accession>A0A1P8UVG5</accession>
<dbReference type="OrthoDB" id="7433198at2"/>
<keyword evidence="5" id="KW-0677">Repeat</keyword>
<comment type="subcellular location">
    <subcellularLocation>
        <location evidence="1">Membrane</location>
    </subcellularLocation>
    <subcellularLocation>
        <location evidence="2">Secreted</location>
    </subcellularLocation>
</comment>
<evidence type="ECO:0000256" key="1">
    <source>
        <dbReference type="ARBA" id="ARBA00004370"/>
    </source>
</evidence>
<reference evidence="9 10" key="1">
    <citation type="submission" date="2016-04" db="EMBL/GenBank/DDBJ databases">
        <title>Deep-sea bacteria in the southern Pacific.</title>
        <authorList>
            <person name="Tang K."/>
        </authorList>
    </citation>
    <scope>NUCLEOTIDE SEQUENCE [LARGE SCALE GENOMIC DNA]</scope>
    <source>
        <strain evidence="9 10">JLT2014</strain>
    </source>
</reference>
<dbReference type="PRINTS" id="PR00313">
    <property type="entry name" value="CABNDNGRPT"/>
</dbReference>
<dbReference type="EMBL" id="CP015093">
    <property type="protein sequence ID" value="APZ53356.1"/>
    <property type="molecule type" value="Genomic_DNA"/>
</dbReference>
<dbReference type="GO" id="GO:0005576">
    <property type="term" value="C:extracellular region"/>
    <property type="evidence" value="ECO:0007669"/>
    <property type="project" value="UniProtKB-SubCell"/>
</dbReference>
<dbReference type="PANTHER" id="PTHR38340:SF1">
    <property type="entry name" value="S-LAYER PROTEIN"/>
    <property type="match status" value="1"/>
</dbReference>
<sequence length="797" mass="83609">MSYWSSPATTFTTAETDGLPYRYALTPADGGGILDIRVTDLSGDFPSQSSAEVTAQRLASDGTPGPAFSILDGMATTPDAFEISELTGGGWIVAAVMSADDESFAPRLAVQLLAADGSPATAPMVFTNPGADGRMPLDPGTARVRADPDVFSVSWYRPTWDVATRPDGTIVVGGSAVIDGVNHIVLQAYDASGNPVGARQMLAQDRAPGLIDLTAAANGDILVTWNDGVTGIEMATLSAEGDLTERPVEAGIGGRGMTFYSDEGDVAFFWQTYTPSPYTTGGSYVRYMQTGDVTELSDPIRLEAFITEGSTPGFEAAPLGGGLYAMVRDHGYYQTGENTLQEGAGVAVFDADGWQYGRTLLFPDTDQSRTLGIGGTSVQDGALIVWREAVLGQTRQREIATMDLPEQHSGTAGDDRIALTSAGFVLAGAGDDHVTGSDENDVLDGGDGNDTLLGGGGDDLLRFGQETGYGDGGTGHDIVHLDLFDRMYAEFERPADLVFADVFTLNPDGTLHLRYGAADLTLLNFDEFIFNGHYVRYGSIVSNFFSGPAEEYRDLSINNPTTGQVFGAGGGNDRVLGTPFDDRLYMGEGDDQALGGTGADELHGAAGNDWLHGSDGNDPTNDRSDTIFGGEGNDTLLGGYGNDSLYGMEDADLIQGGYGADTLAGQTGNDSLSGGAWGDALFGNAGDDFLNGGYGFDRLSGGAGADRFFHIGLYGHGTDWIQDYAAEDGDVLILGRAAVRSNLQINFAETAGAGTDGVAEAFVIYRPTGQILWALVDGAAQDEINVMLGGTEYDLLV</sequence>
<dbReference type="GO" id="GO:0005509">
    <property type="term" value="F:calcium ion binding"/>
    <property type="evidence" value="ECO:0007669"/>
    <property type="project" value="InterPro"/>
</dbReference>
<proteinExistence type="predicted"/>
<keyword evidence="10" id="KW-1185">Reference proteome</keyword>
<dbReference type="Gene3D" id="2.150.10.10">
    <property type="entry name" value="Serralysin-like metalloprotease, C-terminal"/>
    <property type="match status" value="4"/>
</dbReference>
<dbReference type="PANTHER" id="PTHR38340">
    <property type="entry name" value="S-LAYER PROTEIN"/>
    <property type="match status" value="1"/>
</dbReference>
<organism evidence="9 10">
    <name type="scientific">Salipiger abyssi</name>
    <dbReference type="NCBI Taxonomy" id="1250539"/>
    <lineage>
        <taxon>Bacteria</taxon>
        <taxon>Pseudomonadati</taxon>
        <taxon>Pseudomonadota</taxon>
        <taxon>Alphaproteobacteria</taxon>
        <taxon>Rhodobacterales</taxon>
        <taxon>Roseobacteraceae</taxon>
        <taxon>Salipiger</taxon>
    </lineage>
</organism>
<keyword evidence="3" id="KW-0964">Secreted</keyword>
<dbReference type="STRING" id="1250539.Ga0080574_TMP3022"/>
<dbReference type="PROSITE" id="PS00330">
    <property type="entry name" value="HEMOLYSIN_CALCIUM"/>
    <property type="match status" value="3"/>
</dbReference>
<evidence type="ECO:0000256" key="8">
    <source>
        <dbReference type="SAM" id="MobiDB-lite"/>
    </source>
</evidence>
<evidence type="ECO:0000256" key="6">
    <source>
        <dbReference type="ARBA" id="ARBA00023026"/>
    </source>
</evidence>
<dbReference type="RefSeq" id="WP_076701318.1">
    <property type="nucleotide sequence ID" value="NZ_CP015093.1"/>
</dbReference>
<evidence type="ECO:0000256" key="4">
    <source>
        <dbReference type="ARBA" id="ARBA00022656"/>
    </source>
</evidence>
<dbReference type="Pfam" id="PF00353">
    <property type="entry name" value="HemolysinCabind"/>
    <property type="match status" value="4"/>
</dbReference>
<evidence type="ECO:0000256" key="7">
    <source>
        <dbReference type="ARBA" id="ARBA00023136"/>
    </source>
</evidence>
<feature type="region of interest" description="Disordered" evidence="8">
    <location>
        <begin position="605"/>
        <end position="629"/>
    </location>
</feature>
<keyword evidence="6" id="KW-0843">Virulence</keyword>
<dbReference type="InterPro" id="IPR001343">
    <property type="entry name" value="Hemolysn_Ca-bd"/>
</dbReference>
<dbReference type="PRINTS" id="PR01488">
    <property type="entry name" value="RTXTOXINA"/>
</dbReference>
<evidence type="ECO:0000313" key="10">
    <source>
        <dbReference type="Proteomes" id="UP000187059"/>
    </source>
</evidence>
<dbReference type="AlphaFoldDB" id="A0A1P8UVG5"/>
<evidence type="ECO:0000313" key="9">
    <source>
        <dbReference type="EMBL" id="APZ53356.1"/>
    </source>
</evidence>
<dbReference type="SUPFAM" id="SSF51120">
    <property type="entry name" value="beta-Roll"/>
    <property type="match status" value="2"/>
</dbReference>
<keyword evidence="4" id="KW-0800">Toxin</keyword>
<dbReference type="GO" id="GO:0016020">
    <property type="term" value="C:membrane"/>
    <property type="evidence" value="ECO:0007669"/>
    <property type="project" value="UniProtKB-SubCell"/>
</dbReference>
<dbReference type="InterPro" id="IPR011049">
    <property type="entry name" value="Serralysin-like_metalloprot_C"/>
</dbReference>
<gene>
    <name evidence="9" type="ORF">Ga0080574_TMP3022</name>
</gene>
<protein>
    <submittedName>
        <fullName evidence="9">Ca2+-binding protein, RTX toxin</fullName>
    </submittedName>
</protein>
<dbReference type="InterPro" id="IPR018511">
    <property type="entry name" value="Hemolysin-typ_Ca-bd_CS"/>
</dbReference>